<gene>
    <name evidence="1" type="primary">100</name>
    <name evidence="1" type="ORF">SEA_SKOG_99</name>
</gene>
<dbReference type="RefSeq" id="YP_010059349.1">
    <property type="nucleotide sequence ID" value="NC_054725.1"/>
</dbReference>
<keyword evidence="2" id="KW-1185">Reference proteome</keyword>
<name>A0A6G6XJG4_9CAUD</name>
<accession>A0A6G6XJG4</accession>
<organism evidence="1 2">
    <name type="scientific">Gordonia phage Skog</name>
    <dbReference type="NCBI Taxonomy" id="2704033"/>
    <lineage>
        <taxon>Viruses</taxon>
        <taxon>Duplodnaviria</taxon>
        <taxon>Heunggongvirae</taxon>
        <taxon>Uroviricota</taxon>
        <taxon>Caudoviricetes</taxon>
        <taxon>Skogvirus</taxon>
        <taxon>Skogvirus Skog</taxon>
    </lineage>
</organism>
<protein>
    <submittedName>
        <fullName evidence="1">Uncharacterized protein</fullName>
    </submittedName>
</protein>
<dbReference type="EMBL" id="MN908687">
    <property type="protein sequence ID" value="QIG58251.1"/>
    <property type="molecule type" value="Genomic_DNA"/>
</dbReference>
<dbReference type="Proteomes" id="UP000503093">
    <property type="component" value="Segment"/>
</dbReference>
<sequence>MTMPKNPDGSTPKVPNIVAPLSREVLDEIRIIDPRQQAIDSALSQVESIRDSEIDIEARLNTAADLLTKLVYSTLGGPLQ</sequence>
<dbReference type="GeneID" id="64766581"/>
<reference evidence="1 2" key="1">
    <citation type="submission" date="2020-01" db="EMBL/GenBank/DDBJ databases">
        <authorList>
            <person name="Alvaro L.E."/>
            <person name="Baker K.N."/>
            <person name="Baxter I.S."/>
            <person name="Brown M.R."/>
            <person name="Driscoll K.D."/>
            <person name="Elrubaie J.M."/>
            <person name="Feith S.L."/>
            <person name="Indihar D.F."/>
            <person name="Knoch V.T."/>
            <person name="Koirtyohann K.M."/>
            <person name="Kratz M.A."/>
            <person name="Lear A.H."/>
            <person name="Lindblom K.E."/>
            <person name="Marcus E.R."/>
            <person name="Murphy M.E."/>
            <person name="Sensor R."/>
            <person name="Sherman S.J."/>
            <person name="Swift V.R."/>
            <person name="White K.E."/>
            <person name="Wills S.J."/>
            <person name="Gatt S.M."/>
            <person name="Lohbauer S.A."/>
            <person name="Power T.R."/>
            <person name="Rosales K.A."/>
            <person name="Sisson B.M."/>
            <person name="Isern S."/>
            <person name="Michael S.F."/>
            <person name="Sunnen C.N."/>
            <person name="Garlena R.A."/>
            <person name="Russell D.A."/>
            <person name="Pope W.H."/>
            <person name="Jacobs-Sera D."/>
            <person name="Hatfull G.F."/>
        </authorList>
    </citation>
    <scope>NUCLEOTIDE SEQUENCE [LARGE SCALE GENOMIC DNA]</scope>
</reference>
<evidence type="ECO:0000313" key="1">
    <source>
        <dbReference type="EMBL" id="QIG58251.1"/>
    </source>
</evidence>
<proteinExistence type="predicted"/>
<evidence type="ECO:0000313" key="2">
    <source>
        <dbReference type="Proteomes" id="UP000503093"/>
    </source>
</evidence>
<dbReference type="KEGG" id="vg:64766581"/>